<dbReference type="EMBL" id="GG662718">
    <property type="protein sequence ID" value="EAR93910.3"/>
    <property type="molecule type" value="Genomic_DNA"/>
</dbReference>
<dbReference type="InterPro" id="IPR034732">
    <property type="entry name" value="EPHD"/>
</dbReference>
<dbReference type="PROSITE" id="PS50016">
    <property type="entry name" value="ZF_PHD_2"/>
    <property type="match status" value="1"/>
</dbReference>
<feature type="compositionally biased region" description="Basic and acidic residues" evidence="5">
    <location>
        <begin position="813"/>
        <end position="822"/>
    </location>
</feature>
<feature type="compositionally biased region" description="Basic and acidic residues" evidence="5">
    <location>
        <begin position="532"/>
        <end position="547"/>
    </location>
</feature>
<reference evidence="9" key="1">
    <citation type="journal article" date="2006" name="PLoS Biol.">
        <title>Macronuclear genome sequence of the ciliate Tetrahymena thermophila, a model eukaryote.</title>
        <authorList>
            <person name="Eisen J.A."/>
            <person name="Coyne R.S."/>
            <person name="Wu M."/>
            <person name="Wu D."/>
            <person name="Thiagarajan M."/>
            <person name="Wortman J.R."/>
            <person name="Badger J.H."/>
            <person name="Ren Q."/>
            <person name="Amedeo P."/>
            <person name="Jones K.M."/>
            <person name="Tallon L.J."/>
            <person name="Delcher A.L."/>
            <person name="Salzberg S.L."/>
            <person name="Silva J.C."/>
            <person name="Haas B.J."/>
            <person name="Majoros W.H."/>
            <person name="Farzad M."/>
            <person name="Carlton J.M."/>
            <person name="Smith R.K. Jr."/>
            <person name="Garg J."/>
            <person name="Pearlman R.E."/>
            <person name="Karrer K.M."/>
            <person name="Sun L."/>
            <person name="Manning G."/>
            <person name="Elde N.C."/>
            <person name="Turkewitz A.P."/>
            <person name="Asai D.J."/>
            <person name="Wilkes D.E."/>
            <person name="Wang Y."/>
            <person name="Cai H."/>
            <person name="Collins K."/>
            <person name="Stewart B.A."/>
            <person name="Lee S.R."/>
            <person name="Wilamowska K."/>
            <person name="Weinberg Z."/>
            <person name="Ruzzo W.L."/>
            <person name="Wloga D."/>
            <person name="Gaertig J."/>
            <person name="Frankel J."/>
            <person name="Tsao C.-C."/>
            <person name="Gorovsky M.A."/>
            <person name="Keeling P.J."/>
            <person name="Waller R.F."/>
            <person name="Patron N.J."/>
            <person name="Cherry J.M."/>
            <person name="Stover N.A."/>
            <person name="Krieger C.J."/>
            <person name="del Toro C."/>
            <person name="Ryder H.F."/>
            <person name="Williamson S.C."/>
            <person name="Barbeau R.A."/>
            <person name="Hamilton E.P."/>
            <person name="Orias E."/>
        </authorList>
    </citation>
    <scope>NUCLEOTIDE SEQUENCE [LARGE SCALE GENOMIC DNA]</scope>
    <source>
        <strain evidence="9">SB210</strain>
    </source>
</reference>
<feature type="region of interest" description="Disordered" evidence="5">
    <location>
        <begin position="523"/>
        <end position="566"/>
    </location>
</feature>
<keyword evidence="2 4" id="KW-0863">Zinc-finger</keyword>
<protein>
    <submittedName>
        <fullName evidence="8">PHD zinc finger protein</fullName>
    </submittedName>
</protein>
<dbReference type="InParanoid" id="Q23C58"/>
<evidence type="ECO:0000256" key="5">
    <source>
        <dbReference type="SAM" id="MobiDB-lite"/>
    </source>
</evidence>
<dbReference type="KEGG" id="tet:TTHERM_00222270"/>
<dbReference type="GO" id="GO:0008270">
    <property type="term" value="F:zinc ion binding"/>
    <property type="evidence" value="ECO:0007669"/>
    <property type="project" value="UniProtKB-KW"/>
</dbReference>
<proteinExistence type="predicted"/>
<feature type="compositionally biased region" description="Polar residues" evidence="5">
    <location>
        <begin position="855"/>
        <end position="872"/>
    </location>
</feature>
<feature type="compositionally biased region" description="Polar residues" evidence="5">
    <location>
        <begin position="296"/>
        <end position="306"/>
    </location>
</feature>
<evidence type="ECO:0000256" key="2">
    <source>
        <dbReference type="ARBA" id="ARBA00022771"/>
    </source>
</evidence>
<feature type="compositionally biased region" description="Low complexity" evidence="5">
    <location>
        <begin position="959"/>
        <end position="971"/>
    </location>
</feature>
<dbReference type="AlphaFoldDB" id="Q23C58"/>
<feature type="compositionally biased region" description="Polar residues" evidence="5">
    <location>
        <begin position="420"/>
        <end position="447"/>
    </location>
</feature>
<feature type="compositionally biased region" description="Polar residues" evidence="5">
    <location>
        <begin position="1068"/>
        <end position="1079"/>
    </location>
</feature>
<dbReference type="Gene3D" id="3.30.40.10">
    <property type="entry name" value="Zinc/RING finger domain, C3HC4 (zinc finger)"/>
    <property type="match status" value="2"/>
</dbReference>
<dbReference type="Pfam" id="PF13831">
    <property type="entry name" value="PHD_2"/>
    <property type="match status" value="1"/>
</dbReference>
<feature type="compositionally biased region" description="Low complexity" evidence="5">
    <location>
        <begin position="926"/>
        <end position="952"/>
    </location>
</feature>
<feature type="compositionally biased region" description="Low complexity" evidence="5">
    <location>
        <begin position="390"/>
        <end position="408"/>
    </location>
</feature>
<feature type="region of interest" description="Disordered" evidence="5">
    <location>
        <begin position="777"/>
        <end position="822"/>
    </location>
</feature>
<feature type="domain" description="PHD-type" evidence="7">
    <location>
        <begin position="97"/>
        <end position="224"/>
    </location>
</feature>
<feature type="compositionally biased region" description="Low complexity" evidence="5">
    <location>
        <begin position="798"/>
        <end position="812"/>
    </location>
</feature>
<dbReference type="InterPro" id="IPR013083">
    <property type="entry name" value="Znf_RING/FYVE/PHD"/>
</dbReference>
<dbReference type="InterPro" id="IPR001965">
    <property type="entry name" value="Znf_PHD"/>
</dbReference>
<feature type="region of interest" description="Disordered" evidence="5">
    <location>
        <begin position="589"/>
        <end position="647"/>
    </location>
</feature>
<keyword evidence="3" id="KW-0862">Zinc</keyword>
<dbReference type="CDD" id="cd15571">
    <property type="entry name" value="ePHD"/>
    <property type="match status" value="1"/>
</dbReference>
<feature type="region of interest" description="Disordered" evidence="5">
    <location>
        <begin position="285"/>
        <end position="471"/>
    </location>
</feature>
<feature type="compositionally biased region" description="Polar residues" evidence="5">
    <location>
        <begin position="777"/>
        <end position="792"/>
    </location>
</feature>
<feature type="domain" description="PHD-type" evidence="6">
    <location>
        <begin position="29"/>
        <end position="82"/>
    </location>
</feature>
<evidence type="ECO:0000259" key="7">
    <source>
        <dbReference type="PROSITE" id="PS51805"/>
    </source>
</evidence>
<feature type="compositionally biased region" description="Low complexity" evidence="5">
    <location>
        <begin position="351"/>
        <end position="366"/>
    </location>
</feature>
<feature type="compositionally biased region" description="Basic and acidic residues" evidence="5">
    <location>
        <begin position="1081"/>
        <end position="1097"/>
    </location>
</feature>
<evidence type="ECO:0000259" key="6">
    <source>
        <dbReference type="PROSITE" id="PS50016"/>
    </source>
</evidence>
<dbReference type="InterPro" id="IPR019787">
    <property type="entry name" value="Znf_PHD-finger"/>
</dbReference>
<dbReference type="SMART" id="SM00249">
    <property type="entry name" value="PHD"/>
    <property type="match status" value="2"/>
</dbReference>
<name>Q23C58_TETTS</name>
<evidence type="ECO:0000256" key="1">
    <source>
        <dbReference type="ARBA" id="ARBA00022723"/>
    </source>
</evidence>
<keyword evidence="9" id="KW-1185">Reference proteome</keyword>
<accession>Q23C58</accession>
<dbReference type="OrthoDB" id="330567at2759"/>
<dbReference type="SUPFAM" id="SSF57903">
    <property type="entry name" value="FYVE/PHD zinc finger"/>
    <property type="match status" value="1"/>
</dbReference>
<dbReference type="Proteomes" id="UP000009168">
    <property type="component" value="Unassembled WGS sequence"/>
</dbReference>
<evidence type="ECO:0000256" key="3">
    <source>
        <dbReference type="ARBA" id="ARBA00022833"/>
    </source>
</evidence>
<dbReference type="GeneID" id="7839850"/>
<feature type="compositionally biased region" description="Basic and acidic residues" evidence="5">
    <location>
        <begin position="972"/>
        <end position="984"/>
    </location>
</feature>
<evidence type="ECO:0000313" key="8">
    <source>
        <dbReference type="EMBL" id="EAR93910.3"/>
    </source>
</evidence>
<sequence length="1119" mass="129802">MSVLNPTQEQLSVLKEHYKDIILNWPEGYDFCEVCLIKEGMQQDDLIFCELCNGLVHQSCYGGELLDSIPENDWYCERCREYIRDYMNEQKLHDLSSIRCYFCPEQKGIVKKVTIQHSGTQIWSHVGCVSSIKSLNFVDSTRNLIVQKYSPKRTTDECKICGLKTGNCGYCHTSGCNFTFHFSCGKRIGIIQDVITMNTLMECREKQYKNSEPEHHVVFCEEHLYNLSYVEYPNDKFLKEFIQNMYIQRETFENEGDNLSVLIANQQKCDKIEYNKSQLQEKYIQKKQQLRKSKKTSSNSLPQSKQNIRDKSRSRSRSRSPPKSDRKIAGGKKPKSSESQLEISEKEIGASKKPAQKSKAAQSQSQTGSKAPSKGKKEEENKSQQSNPTQAGKSKGGISSSQSLSQNDKANKSKVAATTAAVSLQPQNQQTSSKNDQNSQSGLSQTKKQTKKGKNDDEQSNQLIENQDNWRRIQNVMQKYDYREKQFNNNSNNNSEEQKSNDEAFKTPFYILEELNKTLPKRTTVETSLKSDATEKKDNLEQSEDSKVLQNNYDECSNSEFRDSSSNMMQMIELDSTVLDQDKIIEEQKQSELQTNYQNTSNSNKDKMFVVPIPKSSQSKEVKDINNQEDAEQSSKKLQKKPNKLSDDEKSRVYKKFIIEYVKLNRSKLQGPQSLYIIHPEMMQIMQIQAALPQRKWKKEIAHFFVQKECLNPIQKEVQIKKCINQRIIDLFSDRNIPTNIPSKNFYKLFKANFMIKVYDNVKQLSEYEDILDNAQESQENQDNQVKPTSLSQEENEIQPNQIAQNQQQTTEICKKQQDQPLKDNQIVEENAVDHEKLCQNLPEKMQEEKIQNGDIHQQIQSDQQENQAVQQDNKDAQQEIQKDQQENKDFQKNQNPQEESKNVDSEKIVQNENQNVIEEEIQKPQSENKNIEQENQNIQQQVQNVQSEDQNIQQEIKSNQQENQNAQQDDQNLKQDNSSDKQENLNIQEENQKVQQENESTQQNNQNVEQEHSQQEKQSEKDILAELPESVNQKDDLKNTETQNKQQENESFKQNPTQESESKMQIESEQPNLQVEEQTVNDHQKMQIEDGEDKAPQQEQVQEVVQNQQSESSSNNNQ</sequence>
<feature type="compositionally biased region" description="Basic and acidic residues" evidence="5">
    <location>
        <begin position="873"/>
        <end position="892"/>
    </location>
</feature>
<feature type="compositionally biased region" description="Basic and acidic residues" evidence="5">
    <location>
        <begin position="1010"/>
        <end position="1025"/>
    </location>
</feature>
<feature type="region of interest" description="Disordered" evidence="5">
    <location>
        <begin position="849"/>
        <end position="1119"/>
    </location>
</feature>
<evidence type="ECO:0000256" key="4">
    <source>
        <dbReference type="PROSITE-ProRule" id="PRU00146"/>
    </source>
</evidence>
<dbReference type="RefSeq" id="XP_001014155.3">
    <property type="nucleotide sequence ID" value="XM_001014155.3"/>
</dbReference>
<dbReference type="PROSITE" id="PS51805">
    <property type="entry name" value="EPHD"/>
    <property type="match status" value="1"/>
</dbReference>
<feature type="compositionally biased region" description="Polar residues" evidence="5">
    <location>
        <begin position="548"/>
        <end position="566"/>
    </location>
</feature>
<dbReference type="InterPro" id="IPR011011">
    <property type="entry name" value="Znf_FYVE_PHD"/>
</dbReference>
<evidence type="ECO:0000313" key="9">
    <source>
        <dbReference type="Proteomes" id="UP000009168"/>
    </source>
</evidence>
<organism evidence="8 9">
    <name type="scientific">Tetrahymena thermophila (strain SB210)</name>
    <dbReference type="NCBI Taxonomy" id="312017"/>
    <lineage>
        <taxon>Eukaryota</taxon>
        <taxon>Sar</taxon>
        <taxon>Alveolata</taxon>
        <taxon>Ciliophora</taxon>
        <taxon>Intramacronucleata</taxon>
        <taxon>Oligohymenophorea</taxon>
        <taxon>Hymenostomatida</taxon>
        <taxon>Tetrahymenina</taxon>
        <taxon>Tetrahymenidae</taxon>
        <taxon>Tetrahymena</taxon>
    </lineage>
</organism>
<dbReference type="STRING" id="312017.Q23C58"/>
<keyword evidence="1" id="KW-0479">Metal-binding</keyword>
<feature type="compositionally biased region" description="Basic and acidic residues" evidence="5">
    <location>
        <begin position="899"/>
        <end position="910"/>
    </location>
</feature>
<feature type="compositionally biased region" description="Polar residues" evidence="5">
    <location>
        <begin position="591"/>
        <end position="603"/>
    </location>
</feature>
<dbReference type="CDD" id="cd15492">
    <property type="entry name" value="PHD_BRPF_JADE_like"/>
    <property type="match status" value="1"/>
</dbReference>
<dbReference type="Pfam" id="PF13832">
    <property type="entry name" value="zf-HC5HC2H_2"/>
    <property type="match status" value="1"/>
</dbReference>
<gene>
    <name evidence="8" type="ORF">TTHERM_00222270</name>
</gene>
<feature type="compositionally biased region" description="Low complexity" evidence="5">
    <location>
        <begin position="987"/>
        <end position="1009"/>
    </location>
</feature>
<feature type="compositionally biased region" description="Low complexity" evidence="5">
    <location>
        <begin position="1098"/>
        <end position="1119"/>
    </location>
</feature>
<dbReference type="HOGENOM" id="CLU_316320_0_0_1"/>